<reference evidence="2 3" key="1">
    <citation type="submission" date="2019-05" db="EMBL/GenBank/DDBJ databases">
        <title>Draft genome sequence of Nonomuraea zeae DSM 100528.</title>
        <authorList>
            <person name="Saricaoglu S."/>
            <person name="Isik K."/>
        </authorList>
    </citation>
    <scope>NUCLEOTIDE SEQUENCE [LARGE SCALE GENOMIC DNA]</scope>
    <source>
        <strain evidence="2 3">DSM 100528</strain>
    </source>
</reference>
<proteinExistence type="predicted"/>
<feature type="signal peptide" evidence="1">
    <location>
        <begin position="1"/>
        <end position="33"/>
    </location>
</feature>
<gene>
    <name evidence="2" type="ORF">ETD85_44415</name>
</gene>
<accession>A0A5S4FYT8</accession>
<dbReference type="Proteomes" id="UP000306628">
    <property type="component" value="Unassembled WGS sequence"/>
</dbReference>
<feature type="chain" id="PRO_5024438356" evidence="1">
    <location>
        <begin position="34"/>
        <end position="173"/>
    </location>
</feature>
<dbReference type="EMBL" id="VCKX01000218">
    <property type="protein sequence ID" value="TMR25868.1"/>
    <property type="molecule type" value="Genomic_DNA"/>
</dbReference>
<dbReference type="InterPro" id="IPR006311">
    <property type="entry name" value="TAT_signal"/>
</dbReference>
<evidence type="ECO:0000256" key="1">
    <source>
        <dbReference type="SAM" id="SignalP"/>
    </source>
</evidence>
<keyword evidence="1" id="KW-0732">Signal</keyword>
<protein>
    <submittedName>
        <fullName evidence="2">Uncharacterized protein</fullName>
    </submittedName>
</protein>
<dbReference type="RefSeq" id="WP_138695869.1">
    <property type="nucleotide sequence ID" value="NZ_JBHSAZ010000033.1"/>
</dbReference>
<sequence length="173" mass="18071">MQSTTTRRRLLGLGAAALATGAILAGQAGPAQAAIADVEIKMTLCVVDQVTPRIDCKVDARLPVPVPVDGLFARNFSTTFQPSGSPLEATYKVRVTRSATGAPVIAQATQVLLRNKVTSQQLGVTSGSQVQLPVNQQRSNSTTVVDTVNFPVGTPTSQANNATGNFAVTWHVS</sequence>
<dbReference type="PROSITE" id="PS51318">
    <property type="entry name" value="TAT"/>
    <property type="match status" value="1"/>
</dbReference>
<comment type="caution">
    <text evidence="2">The sequence shown here is derived from an EMBL/GenBank/DDBJ whole genome shotgun (WGS) entry which is preliminary data.</text>
</comment>
<dbReference type="AlphaFoldDB" id="A0A5S4FYT8"/>
<evidence type="ECO:0000313" key="2">
    <source>
        <dbReference type="EMBL" id="TMR25868.1"/>
    </source>
</evidence>
<name>A0A5S4FYT8_9ACTN</name>
<organism evidence="2 3">
    <name type="scientific">Nonomuraea zeae</name>
    <dbReference type="NCBI Taxonomy" id="1642303"/>
    <lineage>
        <taxon>Bacteria</taxon>
        <taxon>Bacillati</taxon>
        <taxon>Actinomycetota</taxon>
        <taxon>Actinomycetes</taxon>
        <taxon>Streptosporangiales</taxon>
        <taxon>Streptosporangiaceae</taxon>
        <taxon>Nonomuraea</taxon>
    </lineage>
</organism>
<keyword evidence="3" id="KW-1185">Reference proteome</keyword>
<evidence type="ECO:0000313" key="3">
    <source>
        <dbReference type="Proteomes" id="UP000306628"/>
    </source>
</evidence>